<dbReference type="SUPFAM" id="SSF46955">
    <property type="entry name" value="Putative DNA-binding domain"/>
    <property type="match status" value="1"/>
</dbReference>
<evidence type="ECO:0000259" key="1">
    <source>
        <dbReference type="Pfam" id="PF12728"/>
    </source>
</evidence>
<keyword evidence="3" id="KW-1185">Reference proteome</keyword>
<organism evidence="2 3">
    <name type="scientific">Uliginosibacterium flavum</name>
    <dbReference type="NCBI Taxonomy" id="1396831"/>
    <lineage>
        <taxon>Bacteria</taxon>
        <taxon>Pseudomonadati</taxon>
        <taxon>Pseudomonadota</taxon>
        <taxon>Betaproteobacteria</taxon>
        <taxon>Rhodocyclales</taxon>
        <taxon>Zoogloeaceae</taxon>
        <taxon>Uliginosibacterium</taxon>
    </lineage>
</organism>
<name>A0ABV2TH19_9RHOO</name>
<proteinExistence type="predicted"/>
<dbReference type="Pfam" id="PF12728">
    <property type="entry name" value="HTH_17"/>
    <property type="match status" value="1"/>
</dbReference>
<protein>
    <submittedName>
        <fullName evidence="2">Helix-turn-helix domain-containing protein</fullName>
    </submittedName>
</protein>
<evidence type="ECO:0000313" key="2">
    <source>
        <dbReference type="EMBL" id="MET7013217.1"/>
    </source>
</evidence>
<dbReference type="RefSeq" id="WP_354599681.1">
    <property type="nucleotide sequence ID" value="NZ_JBEWZI010000003.1"/>
</dbReference>
<evidence type="ECO:0000313" key="3">
    <source>
        <dbReference type="Proteomes" id="UP001549691"/>
    </source>
</evidence>
<dbReference type="EMBL" id="JBEWZI010000003">
    <property type="protein sequence ID" value="MET7013217.1"/>
    <property type="molecule type" value="Genomic_DNA"/>
</dbReference>
<sequence length="78" mass="8920">MLTDQVSPLIDVSALCARLSISRRTIENMVRAQLFPPPVRIGKKVYWSEKTVAGWQLRLFADQESWVGRLPNHDARSL</sequence>
<dbReference type="Gene3D" id="1.10.238.160">
    <property type="match status" value="1"/>
</dbReference>
<reference evidence="2 3" key="1">
    <citation type="submission" date="2024-07" db="EMBL/GenBank/DDBJ databases">
        <title>Uliginosibacterium flavum JJ3220;KACC:17644.</title>
        <authorList>
            <person name="Kim M.K."/>
        </authorList>
    </citation>
    <scope>NUCLEOTIDE SEQUENCE [LARGE SCALE GENOMIC DNA]</scope>
    <source>
        <strain evidence="2 3">KACC:17644</strain>
    </source>
</reference>
<comment type="caution">
    <text evidence="2">The sequence shown here is derived from an EMBL/GenBank/DDBJ whole genome shotgun (WGS) entry which is preliminary data.</text>
</comment>
<feature type="domain" description="Helix-turn-helix" evidence="1">
    <location>
        <begin position="11"/>
        <end position="56"/>
    </location>
</feature>
<dbReference type="InterPro" id="IPR009061">
    <property type="entry name" value="DNA-bd_dom_put_sf"/>
</dbReference>
<dbReference type="Proteomes" id="UP001549691">
    <property type="component" value="Unassembled WGS sequence"/>
</dbReference>
<gene>
    <name evidence="2" type="ORF">ABXR19_03385</name>
</gene>
<accession>A0ABV2TH19</accession>
<dbReference type="InterPro" id="IPR041657">
    <property type="entry name" value="HTH_17"/>
</dbReference>